<evidence type="ECO:0000313" key="2">
    <source>
        <dbReference type="Proteomes" id="UP001055811"/>
    </source>
</evidence>
<keyword evidence="2" id="KW-1185">Reference proteome</keyword>
<dbReference type="EMBL" id="CM042013">
    <property type="protein sequence ID" value="KAI3738468.1"/>
    <property type="molecule type" value="Genomic_DNA"/>
</dbReference>
<proteinExistence type="predicted"/>
<comment type="caution">
    <text evidence="1">The sequence shown here is derived from an EMBL/GenBank/DDBJ whole genome shotgun (WGS) entry which is preliminary data.</text>
</comment>
<evidence type="ECO:0000313" key="1">
    <source>
        <dbReference type="EMBL" id="KAI3738468.1"/>
    </source>
</evidence>
<protein>
    <submittedName>
        <fullName evidence="1">Uncharacterized protein</fullName>
    </submittedName>
</protein>
<dbReference type="Proteomes" id="UP001055811">
    <property type="component" value="Linkage Group LG05"/>
</dbReference>
<organism evidence="1 2">
    <name type="scientific">Cichorium intybus</name>
    <name type="common">Chicory</name>
    <dbReference type="NCBI Taxonomy" id="13427"/>
    <lineage>
        <taxon>Eukaryota</taxon>
        <taxon>Viridiplantae</taxon>
        <taxon>Streptophyta</taxon>
        <taxon>Embryophyta</taxon>
        <taxon>Tracheophyta</taxon>
        <taxon>Spermatophyta</taxon>
        <taxon>Magnoliopsida</taxon>
        <taxon>eudicotyledons</taxon>
        <taxon>Gunneridae</taxon>
        <taxon>Pentapetalae</taxon>
        <taxon>asterids</taxon>
        <taxon>campanulids</taxon>
        <taxon>Asterales</taxon>
        <taxon>Asteraceae</taxon>
        <taxon>Cichorioideae</taxon>
        <taxon>Cichorieae</taxon>
        <taxon>Cichoriinae</taxon>
        <taxon>Cichorium</taxon>
    </lineage>
</organism>
<reference evidence="1 2" key="2">
    <citation type="journal article" date="2022" name="Mol. Ecol. Resour.">
        <title>The genomes of chicory, endive, great burdock and yacon provide insights into Asteraceae paleo-polyploidization history and plant inulin production.</title>
        <authorList>
            <person name="Fan W."/>
            <person name="Wang S."/>
            <person name="Wang H."/>
            <person name="Wang A."/>
            <person name="Jiang F."/>
            <person name="Liu H."/>
            <person name="Zhao H."/>
            <person name="Xu D."/>
            <person name="Zhang Y."/>
        </authorList>
    </citation>
    <scope>NUCLEOTIDE SEQUENCE [LARGE SCALE GENOMIC DNA]</scope>
    <source>
        <strain evidence="2">cv. Punajuju</strain>
        <tissue evidence="1">Leaves</tissue>
    </source>
</reference>
<gene>
    <name evidence="1" type="ORF">L2E82_28500</name>
</gene>
<accession>A0ACB9CWC7</accession>
<sequence>MDQNRLLQCKIATGQEVPAGAGRGAPPSGRSAGQNSTDRIGRQETTGNLMQLASSLSGYDFVTGTWYSLFGYDFVTGHHDSACRATESDVKS</sequence>
<name>A0ACB9CWC7_CICIN</name>
<reference evidence="2" key="1">
    <citation type="journal article" date="2022" name="Mol. Ecol. Resour.">
        <title>The genomes of chicory, endive, great burdock and yacon provide insights into Asteraceae palaeo-polyploidization history and plant inulin production.</title>
        <authorList>
            <person name="Fan W."/>
            <person name="Wang S."/>
            <person name="Wang H."/>
            <person name="Wang A."/>
            <person name="Jiang F."/>
            <person name="Liu H."/>
            <person name="Zhao H."/>
            <person name="Xu D."/>
            <person name="Zhang Y."/>
        </authorList>
    </citation>
    <scope>NUCLEOTIDE SEQUENCE [LARGE SCALE GENOMIC DNA]</scope>
    <source>
        <strain evidence="2">cv. Punajuju</strain>
    </source>
</reference>